<evidence type="ECO:0000313" key="2">
    <source>
        <dbReference type="Proteomes" id="UP001592528"/>
    </source>
</evidence>
<dbReference type="RefSeq" id="WP_030263133.1">
    <property type="nucleotide sequence ID" value="NZ_JBHEZZ010000006.1"/>
</dbReference>
<dbReference type="Gene3D" id="3.30.530.20">
    <property type="match status" value="1"/>
</dbReference>
<dbReference type="Proteomes" id="UP001592528">
    <property type="component" value="Unassembled WGS sequence"/>
</dbReference>
<dbReference type="CDD" id="cd07812">
    <property type="entry name" value="SRPBCC"/>
    <property type="match status" value="1"/>
</dbReference>
<dbReference type="EMBL" id="JBHEZZ010000006">
    <property type="protein sequence ID" value="MFC1402252.1"/>
    <property type="molecule type" value="Genomic_DNA"/>
</dbReference>
<gene>
    <name evidence="1" type="ORF">ACEZDJ_13250</name>
</gene>
<dbReference type="PIRSF" id="PIRSF017371">
    <property type="entry name" value="UCP017371"/>
    <property type="match status" value="1"/>
</dbReference>
<name>A0ABV6ULC0_9ACTN</name>
<comment type="caution">
    <text evidence="1">The sequence shown here is derived from an EMBL/GenBank/DDBJ whole genome shotgun (WGS) entry which is preliminary data.</text>
</comment>
<sequence>MGQVYAVTERVLDASPERVFDVLADYQSSRGAILPAQFSEYEVREGGKGAGTVVHWKLQATEKRVRDCLFTVTEPTPGQLVETDANSSMVVTWTVTPAGEGRAKVVVETTWAGASGVGGFFERTFAPKGLNRINNEVLERLASSVG</sequence>
<reference evidence="1 2" key="1">
    <citation type="submission" date="2024-09" db="EMBL/GenBank/DDBJ databases">
        <authorList>
            <person name="Lee S.D."/>
        </authorList>
    </citation>
    <scope>NUCLEOTIDE SEQUENCE [LARGE SCALE GENOMIC DNA]</scope>
    <source>
        <strain evidence="1 2">N1-5</strain>
    </source>
</reference>
<evidence type="ECO:0000313" key="1">
    <source>
        <dbReference type="EMBL" id="MFC1402252.1"/>
    </source>
</evidence>
<organism evidence="1 2">
    <name type="scientific">Streptacidiphilus cavernicola</name>
    <dbReference type="NCBI Taxonomy" id="3342716"/>
    <lineage>
        <taxon>Bacteria</taxon>
        <taxon>Bacillati</taxon>
        <taxon>Actinomycetota</taxon>
        <taxon>Actinomycetes</taxon>
        <taxon>Kitasatosporales</taxon>
        <taxon>Streptomycetaceae</taxon>
        <taxon>Streptacidiphilus</taxon>
    </lineage>
</organism>
<keyword evidence="2" id="KW-1185">Reference proteome</keyword>
<dbReference type="InterPro" id="IPR023393">
    <property type="entry name" value="START-like_dom_sf"/>
</dbReference>
<dbReference type="SUPFAM" id="SSF55961">
    <property type="entry name" value="Bet v1-like"/>
    <property type="match status" value="1"/>
</dbReference>
<accession>A0ABV6ULC0</accession>
<dbReference type="InterPro" id="IPR019587">
    <property type="entry name" value="Polyketide_cyclase/dehydratase"/>
</dbReference>
<dbReference type="Pfam" id="PF10604">
    <property type="entry name" value="Polyketide_cyc2"/>
    <property type="match status" value="1"/>
</dbReference>
<dbReference type="InterPro" id="IPR014488">
    <property type="entry name" value="UCP017371"/>
</dbReference>
<protein>
    <submittedName>
        <fullName evidence="1">SRPBCC family protein</fullName>
    </submittedName>
</protein>
<proteinExistence type="predicted"/>